<reference evidence="3" key="1">
    <citation type="submission" date="2016-04" db="EMBL/GenBank/DDBJ databases">
        <title>Cephalotus genome sequencing.</title>
        <authorList>
            <person name="Fukushima K."/>
            <person name="Hasebe M."/>
            <person name="Fang X."/>
        </authorList>
    </citation>
    <scope>NUCLEOTIDE SEQUENCE [LARGE SCALE GENOMIC DNA]</scope>
    <source>
        <strain evidence="3">cv. St1</strain>
    </source>
</reference>
<feature type="coiled-coil region" evidence="1">
    <location>
        <begin position="51"/>
        <end position="126"/>
    </location>
</feature>
<keyword evidence="3" id="KW-1185">Reference proteome</keyword>
<protein>
    <recommendedName>
        <fullName evidence="4">Kinetochore protein Spc24</fullName>
    </recommendedName>
</protein>
<sequence length="201" mass="23403">MGDFSGRIDVEKLISYSDDLVNVLKDNKDTNRFTQLQEQSKTLQSSCNGDLNEVQSLLEDHQKKIDEWKKKAEEAKSEVAEEAEIDNLRNELDQELVKERAFMEELRTITDEIADLESQRTSIEQRKQIGKKLEQQKLRQEMMLSMYASVTKVIPNLDDQSIISGHIVDRDKKLVEKFEFDSTKGTAFENCHSIWKKINFQ</sequence>
<dbReference type="EMBL" id="BDDD01001118">
    <property type="protein sequence ID" value="GAV73595.1"/>
    <property type="molecule type" value="Genomic_DNA"/>
</dbReference>
<evidence type="ECO:0008006" key="4">
    <source>
        <dbReference type="Google" id="ProtNLM"/>
    </source>
</evidence>
<gene>
    <name evidence="2" type="ORF">CFOL_v3_17079</name>
</gene>
<comment type="caution">
    <text evidence="2">The sequence shown here is derived from an EMBL/GenBank/DDBJ whole genome shotgun (WGS) entry which is preliminary data.</text>
</comment>
<proteinExistence type="predicted"/>
<evidence type="ECO:0000256" key="1">
    <source>
        <dbReference type="SAM" id="Coils"/>
    </source>
</evidence>
<evidence type="ECO:0000313" key="3">
    <source>
        <dbReference type="Proteomes" id="UP000187406"/>
    </source>
</evidence>
<organism evidence="2 3">
    <name type="scientific">Cephalotus follicularis</name>
    <name type="common">Albany pitcher plant</name>
    <dbReference type="NCBI Taxonomy" id="3775"/>
    <lineage>
        <taxon>Eukaryota</taxon>
        <taxon>Viridiplantae</taxon>
        <taxon>Streptophyta</taxon>
        <taxon>Embryophyta</taxon>
        <taxon>Tracheophyta</taxon>
        <taxon>Spermatophyta</taxon>
        <taxon>Magnoliopsida</taxon>
        <taxon>eudicotyledons</taxon>
        <taxon>Gunneridae</taxon>
        <taxon>Pentapetalae</taxon>
        <taxon>rosids</taxon>
        <taxon>fabids</taxon>
        <taxon>Oxalidales</taxon>
        <taxon>Cephalotaceae</taxon>
        <taxon>Cephalotus</taxon>
    </lineage>
</organism>
<dbReference type="PANTHER" id="PTHR35730">
    <property type="entry name" value="KINETOCHORE PROTEIN SPC24 HOMOLOG-RELATED"/>
    <property type="match status" value="1"/>
</dbReference>
<accession>A0A1Q3BZZ2</accession>
<dbReference type="OrthoDB" id="1906227at2759"/>
<dbReference type="InterPro" id="IPR044951">
    <property type="entry name" value="SPC24-like"/>
</dbReference>
<keyword evidence="1" id="KW-0175">Coiled coil</keyword>
<dbReference type="PANTHER" id="PTHR35730:SF2">
    <property type="entry name" value="KINETOCHORE PROTEIN SPC24 HOMOLOG-RELATED"/>
    <property type="match status" value="1"/>
</dbReference>
<dbReference type="Proteomes" id="UP000187406">
    <property type="component" value="Unassembled WGS sequence"/>
</dbReference>
<dbReference type="GO" id="GO:0051983">
    <property type="term" value="P:regulation of chromosome segregation"/>
    <property type="evidence" value="ECO:0007669"/>
    <property type="project" value="InterPro"/>
</dbReference>
<dbReference type="FunCoup" id="A0A1Q3BZZ2">
    <property type="interactions" value="193"/>
</dbReference>
<dbReference type="InParanoid" id="A0A1Q3BZZ2"/>
<evidence type="ECO:0000313" key="2">
    <source>
        <dbReference type="EMBL" id="GAV73595.1"/>
    </source>
</evidence>
<dbReference type="STRING" id="3775.A0A1Q3BZZ2"/>
<dbReference type="AlphaFoldDB" id="A0A1Q3BZZ2"/>
<name>A0A1Q3BZZ2_CEPFO</name>